<evidence type="ECO:0000256" key="4">
    <source>
        <dbReference type="ARBA" id="ARBA00022989"/>
    </source>
</evidence>
<feature type="transmembrane region" description="Helical" evidence="6">
    <location>
        <begin position="229"/>
        <end position="250"/>
    </location>
</feature>
<dbReference type="InterPro" id="IPR020846">
    <property type="entry name" value="MFS_dom"/>
</dbReference>
<feature type="transmembrane region" description="Helical" evidence="6">
    <location>
        <begin position="175"/>
        <end position="194"/>
    </location>
</feature>
<sequence>MSKNRAFFEQKNLGINFWLYRLAFVLINLGNIAITISISWWIFDTYQRVIYISYVVIPTVFISIISNILLSPLGDNFQRKKIIQVGIVIQIISCLIVILINELNTLSISALIIFQSLYTLGNGITKVGCTGFIVEIINKELLPKAHNIIMRINSTVSILSGTIGGWLFYTLGMTLSFMLMLLMLMLASIMIYHIKTNGQINKKSKNINFYNDIKLGLNYTIKNPIVRILFIYSFIIGIAFGPMQIINVYMIKEVFKLESISYGFATSCIAIGVILGSFLYEPISLKFKRLSDFVFYSSIMLGFGFLAILNNNILIFYLALITIGISKNWINVSIDSKLISSLPDNLRTKVISNISFFGNLSLPISNLLSGYIIDTYNLNIIIILNSLFVIGISFIYLLHKGIIEFIDGDTEVTQLLLKE</sequence>
<keyword evidence="2" id="KW-1003">Cell membrane</keyword>
<evidence type="ECO:0000256" key="6">
    <source>
        <dbReference type="SAM" id="Phobius"/>
    </source>
</evidence>
<dbReference type="PANTHER" id="PTHR23513:SF6">
    <property type="entry name" value="MAJOR FACILITATOR SUPERFAMILY ASSOCIATED DOMAIN-CONTAINING PROTEIN"/>
    <property type="match status" value="1"/>
</dbReference>
<keyword evidence="3 6" id="KW-0812">Transmembrane</keyword>
<evidence type="ECO:0000259" key="7">
    <source>
        <dbReference type="PROSITE" id="PS50850"/>
    </source>
</evidence>
<evidence type="ECO:0000313" key="9">
    <source>
        <dbReference type="Proteomes" id="UP000078358"/>
    </source>
</evidence>
<proteinExistence type="predicted"/>
<dbReference type="GO" id="GO:0022857">
    <property type="term" value="F:transmembrane transporter activity"/>
    <property type="evidence" value="ECO:0007669"/>
    <property type="project" value="InterPro"/>
</dbReference>
<feature type="transmembrane region" description="Helical" evidence="6">
    <location>
        <begin position="20"/>
        <end position="43"/>
    </location>
</feature>
<dbReference type="Pfam" id="PF07690">
    <property type="entry name" value="MFS_1"/>
    <property type="match status" value="1"/>
</dbReference>
<organism evidence="8 9">
    <name type="scientific">Bibersteinia trehalosi Y31</name>
    <dbReference type="NCBI Taxonomy" id="1261658"/>
    <lineage>
        <taxon>Bacteria</taxon>
        <taxon>Pseudomonadati</taxon>
        <taxon>Pseudomonadota</taxon>
        <taxon>Gammaproteobacteria</taxon>
        <taxon>Pasteurellales</taxon>
        <taxon>Pasteurellaceae</taxon>
        <taxon>Bibersteinia</taxon>
    </lineage>
</organism>
<dbReference type="RefSeq" id="WP_064318813.1">
    <property type="nucleotide sequence ID" value="NZ_JACI01000002.1"/>
</dbReference>
<protein>
    <recommendedName>
        <fullName evidence="7">Major facilitator superfamily (MFS) profile domain-containing protein</fullName>
    </recommendedName>
</protein>
<comment type="subcellular location">
    <subcellularLocation>
        <location evidence="1">Cell membrane</location>
        <topology evidence="1">Multi-pass membrane protein</topology>
    </subcellularLocation>
</comment>
<dbReference type="PANTHER" id="PTHR23513">
    <property type="entry name" value="INTEGRAL MEMBRANE EFFLUX PROTEIN-RELATED"/>
    <property type="match status" value="1"/>
</dbReference>
<keyword evidence="4 6" id="KW-1133">Transmembrane helix</keyword>
<feature type="transmembrane region" description="Helical" evidence="6">
    <location>
        <begin position="379"/>
        <end position="398"/>
    </location>
</feature>
<dbReference type="InterPro" id="IPR011701">
    <property type="entry name" value="MFS"/>
</dbReference>
<feature type="transmembrane region" description="Helical" evidence="6">
    <location>
        <begin position="262"/>
        <end position="281"/>
    </location>
</feature>
<dbReference type="Gene3D" id="1.20.1250.20">
    <property type="entry name" value="MFS general substrate transporter like domains"/>
    <property type="match status" value="1"/>
</dbReference>
<dbReference type="CDD" id="cd06173">
    <property type="entry name" value="MFS_MefA_like"/>
    <property type="match status" value="1"/>
</dbReference>
<evidence type="ECO:0000256" key="5">
    <source>
        <dbReference type="ARBA" id="ARBA00023136"/>
    </source>
</evidence>
<keyword evidence="5 6" id="KW-0472">Membrane</keyword>
<evidence type="ECO:0000256" key="2">
    <source>
        <dbReference type="ARBA" id="ARBA00022475"/>
    </source>
</evidence>
<comment type="caution">
    <text evidence="8">The sequence shown here is derived from an EMBL/GenBank/DDBJ whole genome shotgun (WGS) entry which is preliminary data.</text>
</comment>
<name>A0A179CYF5_BIBTR</name>
<feature type="transmembrane region" description="Helical" evidence="6">
    <location>
        <begin position="49"/>
        <end position="70"/>
    </location>
</feature>
<feature type="domain" description="Major facilitator superfamily (MFS) profile" evidence="7">
    <location>
        <begin position="1"/>
        <end position="403"/>
    </location>
</feature>
<dbReference type="AlphaFoldDB" id="A0A179CYF5"/>
<dbReference type="PROSITE" id="PS50850">
    <property type="entry name" value="MFS"/>
    <property type="match status" value="1"/>
</dbReference>
<gene>
    <name evidence="8" type="ORF">F480_08940</name>
</gene>
<evidence type="ECO:0000256" key="1">
    <source>
        <dbReference type="ARBA" id="ARBA00004651"/>
    </source>
</evidence>
<dbReference type="GO" id="GO:0005886">
    <property type="term" value="C:plasma membrane"/>
    <property type="evidence" value="ECO:0007669"/>
    <property type="project" value="UniProtKB-SubCell"/>
</dbReference>
<dbReference type="SUPFAM" id="SSF103473">
    <property type="entry name" value="MFS general substrate transporter"/>
    <property type="match status" value="1"/>
</dbReference>
<accession>A0A179CYF5</accession>
<dbReference type="PATRIC" id="fig|1261658.3.peg.1784"/>
<dbReference type="Proteomes" id="UP000078358">
    <property type="component" value="Unassembled WGS sequence"/>
</dbReference>
<dbReference type="EMBL" id="JACI01000002">
    <property type="protein sequence ID" value="OAQ14945.1"/>
    <property type="molecule type" value="Genomic_DNA"/>
</dbReference>
<evidence type="ECO:0000313" key="8">
    <source>
        <dbReference type="EMBL" id="OAQ14945.1"/>
    </source>
</evidence>
<dbReference type="InterPro" id="IPR036259">
    <property type="entry name" value="MFS_trans_sf"/>
</dbReference>
<feature type="transmembrane region" description="Helical" evidence="6">
    <location>
        <begin position="148"/>
        <end position="169"/>
    </location>
</feature>
<reference evidence="8 9" key="1">
    <citation type="submission" date="2014-01" db="EMBL/GenBank/DDBJ databases">
        <authorList>
            <person name="Zuccon D."/>
        </authorList>
    </citation>
    <scope>NUCLEOTIDE SEQUENCE [LARGE SCALE GENOMIC DNA]</scope>
    <source>
        <strain evidence="8 9">Y31</strain>
    </source>
</reference>
<evidence type="ECO:0000256" key="3">
    <source>
        <dbReference type="ARBA" id="ARBA00022692"/>
    </source>
</evidence>